<dbReference type="Proteomes" id="UP000593571">
    <property type="component" value="Unassembled WGS sequence"/>
</dbReference>
<reference evidence="6 7" key="1">
    <citation type="journal article" date="2020" name="Nature">
        <title>Six reference-quality genomes reveal evolution of bat adaptations.</title>
        <authorList>
            <person name="Jebb D."/>
            <person name="Huang Z."/>
            <person name="Pippel M."/>
            <person name="Hughes G.M."/>
            <person name="Lavrichenko K."/>
            <person name="Devanna P."/>
            <person name="Winkler S."/>
            <person name="Jermiin L.S."/>
            <person name="Skirmuntt E.C."/>
            <person name="Katzourakis A."/>
            <person name="Burkitt-Gray L."/>
            <person name="Ray D.A."/>
            <person name="Sullivan K.A.M."/>
            <person name="Roscito J.G."/>
            <person name="Kirilenko B.M."/>
            <person name="Davalos L.M."/>
            <person name="Corthals A.P."/>
            <person name="Power M.L."/>
            <person name="Jones G."/>
            <person name="Ransome R.D."/>
            <person name="Dechmann D.K.N."/>
            <person name="Locatelli A.G."/>
            <person name="Puechmaille S.J."/>
            <person name="Fedrigo O."/>
            <person name="Jarvis E.D."/>
            <person name="Hiller M."/>
            <person name="Vernes S.C."/>
            <person name="Myers E.W."/>
            <person name="Teeling E.C."/>
        </authorList>
    </citation>
    <scope>NUCLEOTIDE SEQUENCE [LARGE SCALE GENOMIC DNA]</scope>
    <source>
        <strain evidence="6">MRouAeg1</strain>
        <tissue evidence="6">Muscle</tissue>
    </source>
</reference>
<comment type="similarity">
    <text evidence="3">Belongs to the ependymin family.</text>
</comment>
<evidence type="ECO:0000256" key="4">
    <source>
        <dbReference type="ARBA" id="ARBA00020678"/>
    </source>
</evidence>
<dbReference type="GO" id="GO:0043202">
    <property type="term" value="C:lysosomal lumen"/>
    <property type="evidence" value="ECO:0007669"/>
    <property type="project" value="UniProtKB-SubCell"/>
</dbReference>
<gene>
    <name evidence="6" type="ORF">HJG63_004533</name>
</gene>
<evidence type="ECO:0000256" key="1">
    <source>
        <dbReference type="ARBA" id="ARBA00002024"/>
    </source>
</evidence>
<proteinExistence type="inferred from homology"/>
<organism evidence="6 7">
    <name type="scientific">Rousettus aegyptiacus</name>
    <name type="common">Egyptian fruit bat</name>
    <name type="synonym">Pteropus aegyptiacus</name>
    <dbReference type="NCBI Taxonomy" id="9407"/>
    <lineage>
        <taxon>Eukaryota</taxon>
        <taxon>Metazoa</taxon>
        <taxon>Chordata</taxon>
        <taxon>Craniata</taxon>
        <taxon>Vertebrata</taxon>
        <taxon>Euteleostomi</taxon>
        <taxon>Mammalia</taxon>
        <taxon>Eutheria</taxon>
        <taxon>Laurasiatheria</taxon>
        <taxon>Chiroptera</taxon>
        <taxon>Yinpterochiroptera</taxon>
        <taxon>Pteropodoidea</taxon>
        <taxon>Pteropodidae</taxon>
        <taxon>Rousettinae</taxon>
        <taxon>Rousettus</taxon>
    </lineage>
</organism>
<dbReference type="AlphaFoldDB" id="A0A7J8D549"/>
<dbReference type="GO" id="GO:0007160">
    <property type="term" value="P:cell-matrix adhesion"/>
    <property type="evidence" value="ECO:0007669"/>
    <property type="project" value="InterPro"/>
</dbReference>
<dbReference type="GO" id="GO:0005509">
    <property type="term" value="F:calcium ion binding"/>
    <property type="evidence" value="ECO:0007669"/>
    <property type="project" value="InterPro"/>
</dbReference>
<protein>
    <recommendedName>
        <fullName evidence="4">Mammalian ependymin-related protein 1</fullName>
    </recommendedName>
</protein>
<dbReference type="PANTHER" id="PTHR10697">
    <property type="entry name" value="MAMMALIAN EPENDYMIN-RELATED PROTEIN 1"/>
    <property type="match status" value="1"/>
</dbReference>
<keyword evidence="5" id="KW-0812">Transmembrane</keyword>
<keyword evidence="7" id="KW-1185">Reference proteome</keyword>
<dbReference type="GO" id="GO:0005576">
    <property type="term" value="C:extracellular region"/>
    <property type="evidence" value="ECO:0007669"/>
    <property type="project" value="InterPro"/>
</dbReference>
<dbReference type="EMBL" id="JACASE010000013">
    <property type="protein sequence ID" value="KAF6418281.1"/>
    <property type="molecule type" value="Genomic_DNA"/>
</dbReference>
<evidence type="ECO:0000313" key="7">
    <source>
        <dbReference type="Proteomes" id="UP000593571"/>
    </source>
</evidence>
<keyword evidence="5" id="KW-0472">Membrane</keyword>
<evidence type="ECO:0000313" key="6">
    <source>
        <dbReference type="EMBL" id="KAF6418281.1"/>
    </source>
</evidence>
<evidence type="ECO:0000256" key="3">
    <source>
        <dbReference type="ARBA" id="ARBA00010771"/>
    </source>
</evidence>
<evidence type="ECO:0000256" key="2">
    <source>
        <dbReference type="ARBA" id="ARBA00004227"/>
    </source>
</evidence>
<dbReference type="PANTHER" id="PTHR10697:SF1">
    <property type="entry name" value="MAMMALIAN EPENDYMIN-RELATED PROTEIN 1"/>
    <property type="match status" value="1"/>
</dbReference>
<accession>A0A7J8D549</accession>
<comment type="caution">
    <text evidence="6">The sequence shown here is derived from an EMBL/GenBank/DDBJ whole genome shotgun (WGS) entry which is preliminary data.</text>
</comment>
<sequence length="100" mass="11009">MPGRAPLRGALGALRAWLLGGFWVWALGGIYGPRAAALRAGTWGNPGAPRPCQAPQQWEGRQVLYRQSSGRNSRALLSYDGLNQRVRVLDERKALIPCKR</sequence>
<comment type="subcellular location">
    <subcellularLocation>
        <location evidence="2">Lysosome lumen</location>
    </subcellularLocation>
</comment>
<name>A0A7J8D549_ROUAE</name>
<keyword evidence="5" id="KW-1133">Transmembrane helix</keyword>
<evidence type="ECO:0000256" key="5">
    <source>
        <dbReference type="SAM" id="Phobius"/>
    </source>
</evidence>
<comment type="function">
    <text evidence="1">Binds anionic lipids and gangliosides at acidic pH.</text>
</comment>
<dbReference type="InterPro" id="IPR001299">
    <property type="entry name" value="Ependymin"/>
</dbReference>
<feature type="transmembrane region" description="Helical" evidence="5">
    <location>
        <begin position="12"/>
        <end position="31"/>
    </location>
</feature>